<dbReference type="VEuPathDB" id="TriTrypDB:Tb927.7.6860"/>
<organism evidence="2 4">
    <name type="scientific">Trypanosoma brucei brucei (strain 927/4 GUTat10.1)</name>
    <dbReference type="NCBI Taxonomy" id="185431"/>
    <lineage>
        <taxon>Eukaryota</taxon>
        <taxon>Discoba</taxon>
        <taxon>Euglenozoa</taxon>
        <taxon>Kinetoplastea</taxon>
        <taxon>Metakinetoplastina</taxon>
        <taxon>Trypanosomatida</taxon>
        <taxon>Trypanosomatidae</taxon>
        <taxon>Trypanosoma</taxon>
    </lineage>
</organism>
<evidence type="ECO:0000256" key="1">
    <source>
        <dbReference type="SAM" id="SignalP"/>
    </source>
</evidence>
<evidence type="ECO:0000313" key="3">
    <source>
        <dbReference type="EMBL" id="AAZ12747.1"/>
    </source>
</evidence>
<evidence type="ECO:0000313" key="4">
    <source>
        <dbReference type="Proteomes" id="UP000008524"/>
    </source>
</evidence>
<dbReference type="STRING" id="185431.Q57XJ1"/>
<dbReference type="PANTHER" id="PTHR10504">
    <property type="entry name" value="BACTERICIDAL PERMEABILITY-INCREASING BPI PROTEIN-RELATED"/>
    <property type="match status" value="1"/>
</dbReference>
<dbReference type="InParanoid" id="Q57XJ1"/>
<reference evidence="3" key="4">
    <citation type="submission" date="2005-04" db="EMBL/GenBank/DDBJ databases">
        <title>Sequencing, closure, and annotation of Trypanosoma brucei chromosomes 2 through 8.</title>
        <authorList>
            <person name="Ghedin E."/>
            <person name="Blandin G."/>
            <person name="Bartholomeu D."/>
            <person name="Caler E."/>
            <person name="Haas B."/>
            <person name="Hannick L."/>
            <person name="Shallom J."/>
            <person name="Hou L."/>
            <person name="Djikeng A."/>
            <person name="Feldblyum T."/>
            <person name="Hostetler J."/>
            <person name="Johnson J."/>
            <person name="Jones K."/>
            <person name="Koo H.L."/>
            <person name="Larkin C."/>
            <person name="Pai G."/>
            <person name="Peterson J."/>
            <person name="Khalak H.G."/>
            <person name="Salzberg S."/>
            <person name="Simpson A.J."/>
            <person name="Tallon L."/>
            <person name="Van Aken S."/>
            <person name="Wanless D."/>
            <person name="White O."/>
            <person name="Wortman J."/>
            <person name="Fraser C.M."/>
            <person name="El-Sayed N.M.A."/>
        </authorList>
    </citation>
    <scope>NUCLEOTIDE SEQUENCE</scope>
    <source>
        <strain evidence="3">927/4 GUTat10.1</strain>
    </source>
</reference>
<name>Q57XJ1_TRYB2</name>
<accession>Q57XJ1</accession>
<dbReference type="KEGG" id="tbr:Tb927.7.6860"/>
<reference evidence="3" key="1">
    <citation type="journal article" date="2005" name="Science">
        <title>Comparative genomics of trypanosomatid parasitic protozoa.</title>
        <authorList>
            <person name="El-Sayed N.M."/>
            <person name="Myler P.J."/>
            <person name="Blandin G."/>
            <person name="Berriman M."/>
            <person name="Crabtree J."/>
            <person name="Aggarwal G."/>
            <person name="Caler E."/>
            <person name="Renauld H."/>
            <person name="Worthey E.A."/>
            <person name="Hertz-Fowler C."/>
            <person name="Ghedin E."/>
            <person name="Peacock C."/>
            <person name="Bartholomeu D.C."/>
            <person name="Haas B.J."/>
            <person name="Tran A.N."/>
            <person name="Wortman J.R."/>
            <person name="Alsmark U.C."/>
            <person name="Angiuoli S."/>
            <person name="Anupama A."/>
            <person name="Badger J."/>
            <person name="Bringaud F."/>
            <person name="Cadag E."/>
            <person name="Carlton J.M."/>
            <person name="Cerqueira G.C."/>
            <person name="Creasy T."/>
            <person name="Delcher A.L."/>
            <person name="Djikeng A."/>
            <person name="Embley T.M."/>
            <person name="Hauser C."/>
            <person name="Ivens A.C."/>
            <person name="Kummerfeld S.K."/>
            <person name="Pereira-Leal J.B."/>
            <person name="Nilsson D."/>
            <person name="Peterson J."/>
            <person name="Salzberg S.L."/>
            <person name="Shallom J."/>
            <person name="Silva J.C."/>
            <person name="Sundaram J."/>
            <person name="Westenberger S."/>
            <person name="White O."/>
            <person name="Melville S.E."/>
            <person name="Donelson J.E."/>
            <person name="Andersson B."/>
            <person name="Stuart K.D."/>
            <person name="Hall N."/>
        </authorList>
    </citation>
    <scope>NUCLEOTIDE SEQUENCE</scope>
    <source>
        <strain evidence="3">927/4 GUTat10.1</strain>
    </source>
</reference>
<dbReference type="OrthoDB" id="260782at2759"/>
<dbReference type="PANTHER" id="PTHR10504:SF131">
    <property type="entry name" value="BPI2 DOMAIN-CONTAINING PROTEIN"/>
    <property type="match status" value="1"/>
</dbReference>
<dbReference type="EMBL" id="CP000070">
    <property type="protein sequence ID" value="AAZ12747.1"/>
    <property type="molecule type" value="Genomic_DNA"/>
</dbReference>
<reference evidence="3 4" key="2">
    <citation type="journal article" date="2005" name="Science">
        <title>The genome of the African trypanosome Trypanosoma brucei.</title>
        <authorList>
            <person name="Berriman M."/>
            <person name="Ghedin E."/>
            <person name="Hertz-Fowler C."/>
            <person name="Blandin G."/>
            <person name="Renauld H."/>
            <person name="Bartholomeu D.C."/>
            <person name="Lennard N.J."/>
            <person name="Caler E."/>
            <person name="Hamlin N.E."/>
            <person name="Haas B."/>
            <person name="Bohme U."/>
            <person name="Hannick L."/>
            <person name="Aslett M.A."/>
            <person name="Shallom J."/>
            <person name="Marcello L."/>
            <person name="Hou L."/>
            <person name="Wickstead B."/>
            <person name="Alsmark U.C."/>
            <person name="Arrowsmith C."/>
            <person name="Atkin R.J."/>
            <person name="Barron A.J."/>
            <person name="Bringaud F."/>
            <person name="Brooks K."/>
            <person name="Carrington M."/>
            <person name="Cherevach I."/>
            <person name="Chillingworth T.J."/>
            <person name="Churcher C."/>
            <person name="Clark L.N."/>
            <person name="Corton C.H."/>
            <person name="Cronin A."/>
            <person name="Davies R.M."/>
            <person name="Doggett J."/>
            <person name="Djikeng A."/>
            <person name="Feldblyum T."/>
            <person name="Field M.C."/>
            <person name="Fraser A."/>
            <person name="Goodhead I."/>
            <person name="Hance Z."/>
            <person name="Harper D."/>
            <person name="Harris B.R."/>
            <person name="Hauser H."/>
            <person name="Hostetler J."/>
            <person name="Ivens A."/>
            <person name="Jagels K."/>
            <person name="Johnson D."/>
            <person name="Johnson J."/>
            <person name="Jones K."/>
            <person name="Kerhornou A.X."/>
            <person name="Koo H."/>
            <person name="Larke N."/>
            <person name="Landfear S."/>
            <person name="Larkin C."/>
            <person name="Leech V."/>
            <person name="Line A."/>
            <person name="Lord A."/>
            <person name="Macleod A."/>
            <person name="Mooney P.J."/>
            <person name="Moule S."/>
            <person name="Martin D.M."/>
            <person name="Morgan G.W."/>
            <person name="Mungall K."/>
            <person name="Norbertczak H."/>
            <person name="Ormond D."/>
            <person name="Pai G."/>
            <person name="Peacock C.S."/>
            <person name="Peterson J."/>
            <person name="Quail M.A."/>
            <person name="Rabbinowitsch E."/>
            <person name="Rajandream M.A."/>
            <person name="Reitter C."/>
            <person name="Salzberg S.L."/>
            <person name="Sanders M."/>
            <person name="Schobel S."/>
            <person name="Sharp S."/>
            <person name="Simmonds M."/>
            <person name="Simpson A.J."/>
            <person name="Tallon L."/>
            <person name="Turner C.M."/>
            <person name="Tait A."/>
            <person name="Tivey A.R."/>
            <person name="Van Aken S."/>
            <person name="Walker D."/>
            <person name="Wanless D."/>
            <person name="Wang S."/>
            <person name="White B."/>
            <person name="White O."/>
            <person name="Whitehead S."/>
            <person name="Woodward J."/>
            <person name="Wortman J."/>
            <person name="Adams M.D."/>
            <person name="Embley T.M."/>
            <person name="Gull K."/>
            <person name="Ullu E."/>
            <person name="Barry J.D."/>
            <person name="Fairlamb A.H."/>
            <person name="Opperdoes F."/>
            <person name="Barrell B.G."/>
            <person name="Donelson J.E."/>
            <person name="Hall N."/>
            <person name="Fraser C.M."/>
            <person name="Melville S.E."/>
            <person name="El-Sayed N.M."/>
        </authorList>
    </citation>
    <scope>NUCLEOTIDE SEQUENCE [LARGE SCALE GENOMIC DNA]</scope>
    <source>
        <strain evidence="3 4">927/4 GUTat10.1</strain>
    </source>
</reference>
<dbReference type="AlphaFoldDB" id="Q57XJ1"/>
<evidence type="ECO:0000313" key="2">
    <source>
        <dbReference type="EMBL" id="AAX69678.1"/>
    </source>
</evidence>
<feature type="signal peptide" evidence="1">
    <location>
        <begin position="1"/>
        <end position="27"/>
    </location>
</feature>
<proteinExistence type="predicted"/>
<dbReference type="GeneID" id="3658906"/>
<sequence>MSSVSSVPVLVLFNSVLTLLCCIISSGQRSRSPFTRPALKPGGVKVAIQEAAVTPALPTLVEESEKVMENLTIPEQKVNGLSLGEAHIRDVTVGSATVKFEEPNKMILKFWNVSATVPFTRFSYHSFWCHVYPCSGTTQMEIRNASMTLLLEVSAASGGPLNVGVVSVVTDIGDPTITLIGEGKSKVPKWLGGSVKDLFKKDILGKLEQQIITAVNPILTNKTREISHMFPIVFIGNPKIKNGQMRLALAVLPGTTKQSTLTRKLFTPPQPFPNWPVAVVSSYTALNNVFRLLIKKGHSRIRVPFPLKYVLSSEAAHHQLDSLCSGCASEASLELKTAPWLKYLNKKLFTVNFRGVDVAVGLLPRGGDPIPLFSMLMNVSVRAAHIAVVDSIAHAKLDSIDATVSVTSSRIDGLDSSTMNTKIRDLINGMVLPLLNFKKDGFPVPFDLSGIHLNITGEGGKAGVDPARAFRSLSTFLHLR</sequence>
<dbReference type="InterPro" id="IPR032942">
    <property type="entry name" value="BPI/LBP/Plunc"/>
</dbReference>
<dbReference type="Gene3D" id="3.15.10.10">
    <property type="entry name" value="Bactericidal permeability-increasing protein, domain 1"/>
    <property type="match status" value="1"/>
</dbReference>
<reference evidence="2" key="3">
    <citation type="submission" date="2005-04" db="EMBL/GenBank/DDBJ databases">
        <title>.</title>
        <authorList>
            <person name="Ghedin E."/>
            <person name="Blandin G."/>
            <person name="Bartholomeu D."/>
            <person name="Caler E."/>
            <person name="Haas B."/>
            <person name="Hannick L."/>
            <person name="Shallom J."/>
            <person name="Hou L."/>
            <person name="Djikeng A."/>
            <person name="Feldblyum T."/>
            <person name="Hostetler J."/>
            <person name="Johnson J."/>
            <person name="Jones K."/>
            <person name="Koo H.L."/>
            <person name="Larkin C."/>
            <person name="Pai G."/>
            <person name="Peterson J."/>
            <person name="Khalak H.G."/>
            <person name="Salzberg S."/>
            <person name="Simpson A.J."/>
            <person name="Tallon L."/>
            <person name="Van Aken S."/>
            <person name="Wanless D."/>
            <person name="White O."/>
            <person name="Wortman J."/>
            <person name="Fraser C.M."/>
            <person name="El-Sayed N.M.A."/>
        </authorList>
    </citation>
    <scope>NUCLEOTIDE SEQUENCE</scope>
    <source>
        <strain evidence="2">GUTat10.1</strain>
    </source>
</reference>
<accession>D6XJL4</accession>
<keyword evidence="1" id="KW-0732">Signal</keyword>
<dbReference type="InterPro" id="IPR017943">
    <property type="entry name" value="Bactericidal_perm-incr_a/b_dom"/>
</dbReference>
<dbReference type="EMBL" id="AC159415">
    <property type="protein sequence ID" value="AAX69678.1"/>
    <property type="molecule type" value="Genomic_DNA"/>
</dbReference>
<gene>
    <name evidence="3" type="primary">Tb07.25D22.140</name>
    <name evidence="2" type="ORF">Tb927.7.6860</name>
</gene>
<dbReference type="GO" id="GO:0008289">
    <property type="term" value="F:lipid binding"/>
    <property type="evidence" value="ECO:0007669"/>
    <property type="project" value="InterPro"/>
</dbReference>
<dbReference type="SUPFAM" id="SSF55394">
    <property type="entry name" value="Bactericidal permeability-increasing protein, BPI"/>
    <property type="match status" value="2"/>
</dbReference>
<keyword evidence="4" id="KW-1185">Reference proteome</keyword>
<dbReference type="Gene3D" id="3.15.20.10">
    <property type="entry name" value="Bactericidal permeability-increasing protein, domain 2"/>
    <property type="match status" value="1"/>
</dbReference>
<feature type="chain" id="PRO_5010139634" evidence="1">
    <location>
        <begin position="28"/>
        <end position="480"/>
    </location>
</feature>
<dbReference type="RefSeq" id="XP_846306.1">
    <property type="nucleotide sequence ID" value="XM_841213.1"/>
</dbReference>
<protein>
    <submittedName>
        <fullName evidence="2">Expression site-associated gene (ESAG) protein, putative</fullName>
    </submittedName>
</protein>
<dbReference type="Proteomes" id="UP000008524">
    <property type="component" value="Chromosome 7"/>
</dbReference>
<dbReference type="PaxDb" id="5691-AAZ12747"/>